<dbReference type="InterPro" id="IPR006059">
    <property type="entry name" value="SBP"/>
</dbReference>
<dbReference type="SUPFAM" id="SSF53850">
    <property type="entry name" value="Periplasmic binding protein-like II"/>
    <property type="match status" value="1"/>
</dbReference>
<dbReference type="STRING" id="692370.A6F68_00109"/>
<dbReference type="RefSeq" id="WP_067674840.1">
    <property type="nucleotide sequence ID" value="NZ_CP016591.1"/>
</dbReference>
<proteinExistence type="predicted"/>
<dbReference type="PANTHER" id="PTHR30222">
    <property type="entry name" value="SPERMIDINE/PUTRESCINE-BINDING PERIPLASMIC PROTEIN"/>
    <property type="match status" value="1"/>
</dbReference>
<name>A0A1B2A9B6_9SPHN</name>
<gene>
    <name evidence="3" type="ORF">A6F68_00109</name>
</gene>
<dbReference type="OrthoDB" id="9815444at2"/>
<dbReference type="PANTHER" id="PTHR30222:SF2">
    <property type="entry name" value="ABC TRANSPORTER SUBSTRATE-BINDING PROTEIN"/>
    <property type="match status" value="1"/>
</dbReference>
<dbReference type="Proteomes" id="UP000092932">
    <property type="component" value="Chromosome"/>
</dbReference>
<dbReference type="EMBL" id="CP016591">
    <property type="protein sequence ID" value="ANY18645.1"/>
    <property type="molecule type" value="Genomic_DNA"/>
</dbReference>
<reference evidence="3 4" key="1">
    <citation type="submission" date="2016-07" db="EMBL/GenBank/DDBJ databases">
        <title>Complete genome sequence of Altererythrobacter dongtanensis KCTC 22672, a type strain with esterase isolated from tidal flat.</title>
        <authorList>
            <person name="Cheng H."/>
            <person name="Wu Y.-H."/>
            <person name="Zhou P."/>
            <person name="Huo Y.-Y."/>
            <person name="Wang C.-S."/>
            <person name="Xu X.-W."/>
        </authorList>
    </citation>
    <scope>NUCLEOTIDE SEQUENCE [LARGE SCALE GENOMIC DNA]</scope>
    <source>
        <strain evidence="3 4">KCTC 22672</strain>
    </source>
</reference>
<evidence type="ECO:0000313" key="4">
    <source>
        <dbReference type="Proteomes" id="UP000092932"/>
    </source>
</evidence>
<feature type="chain" id="PRO_5008533928" description="Bacterial extracellular solute-binding protein" evidence="2">
    <location>
        <begin position="30"/>
        <end position="369"/>
    </location>
</feature>
<dbReference type="KEGG" id="ado:A6F68_00109"/>
<keyword evidence="1 2" id="KW-0732">Signal</keyword>
<evidence type="ECO:0000256" key="2">
    <source>
        <dbReference type="SAM" id="SignalP"/>
    </source>
</evidence>
<evidence type="ECO:0008006" key="5">
    <source>
        <dbReference type="Google" id="ProtNLM"/>
    </source>
</evidence>
<dbReference type="Gene3D" id="3.40.190.10">
    <property type="entry name" value="Periplasmic binding protein-like II"/>
    <property type="match status" value="2"/>
</dbReference>
<dbReference type="Pfam" id="PF13416">
    <property type="entry name" value="SBP_bac_8"/>
    <property type="match status" value="1"/>
</dbReference>
<organism evidence="3 4">
    <name type="scientific">Tsuneonella dongtanensis</name>
    <dbReference type="NCBI Taxonomy" id="692370"/>
    <lineage>
        <taxon>Bacteria</taxon>
        <taxon>Pseudomonadati</taxon>
        <taxon>Pseudomonadota</taxon>
        <taxon>Alphaproteobacteria</taxon>
        <taxon>Sphingomonadales</taxon>
        <taxon>Erythrobacteraceae</taxon>
        <taxon>Tsuneonella</taxon>
    </lineage>
</organism>
<evidence type="ECO:0000256" key="1">
    <source>
        <dbReference type="ARBA" id="ARBA00022729"/>
    </source>
</evidence>
<dbReference type="AlphaFoldDB" id="A0A1B2A9B6"/>
<protein>
    <recommendedName>
        <fullName evidence="5">Bacterial extracellular solute-binding protein</fullName>
    </recommendedName>
</protein>
<accession>A0A1B2A9B6</accession>
<keyword evidence="4" id="KW-1185">Reference proteome</keyword>
<dbReference type="PROSITE" id="PS51257">
    <property type="entry name" value="PROKAR_LIPOPROTEIN"/>
    <property type="match status" value="1"/>
</dbReference>
<sequence length="369" mass="40207">MSTQARFALKGFLPFSLCLASLTACDAGAGDNPLVVITSGGAMRAAQVDVIGSAYREVGGKRVVWGESIGGNLVEVYAQDRARNVLWDAVIANPSSATRACERGILAKLDPADMLPGNDGTIAEDDFVEQAVSPCFIGSTMWSLVLAYRCDSPEGIPQGAADFFDIEKFPGRRGIQRWPVYTLELALVADGVPPEQVYEVLATRDGVARAFAKIDTIKPQIVWWDSGAQAAQLIADQEVSMTLAPAGRIISASVGEQLPICIQWRNQILTQDVWVVPKRSKNKKAAIDFLKVATRPDVQARMAERLPYSPSRISALKLVGKSPTLGVEMRPLLPTAPENLVEPIRINDQFWADHEGEILPQFYAWLESK</sequence>
<feature type="signal peptide" evidence="2">
    <location>
        <begin position="1"/>
        <end position="29"/>
    </location>
</feature>
<evidence type="ECO:0000313" key="3">
    <source>
        <dbReference type="EMBL" id="ANY18645.1"/>
    </source>
</evidence>